<comment type="caution">
    <text evidence="8">The sequence shown here is derived from an EMBL/GenBank/DDBJ whole genome shotgun (WGS) entry which is preliminary data.</text>
</comment>
<dbReference type="PANTHER" id="PTHR15549:SF26">
    <property type="entry name" value="AXIAL BUDDING PATTERN PROTEIN 2-RELATED"/>
    <property type="match status" value="1"/>
</dbReference>
<accession>A0AAJ0BDG8</accession>
<keyword evidence="4 6" id="KW-0472">Membrane</keyword>
<evidence type="ECO:0000313" key="8">
    <source>
        <dbReference type="EMBL" id="KAK1755845.1"/>
    </source>
</evidence>
<dbReference type="AlphaFoldDB" id="A0AAJ0BDG8"/>
<keyword evidence="3 6" id="KW-1133">Transmembrane helix</keyword>
<proteinExistence type="predicted"/>
<dbReference type="InterPro" id="IPR051694">
    <property type="entry name" value="Immunoregulatory_rcpt-like"/>
</dbReference>
<evidence type="ECO:0000256" key="2">
    <source>
        <dbReference type="ARBA" id="ARBA00022692"/>
    </source>
</evidence>
<sequence length="336" mass="35073">MRNLPPTLLAFVFASVYRLTLASVIDFSFYPTLAQDCLYQASNSSNCAADTVAATNTCLCHNGGDFVTNAASCLGRSDPSDVQAVYDTMKTACSNSNTPLSVSEKQYLAAAASPSSTPTVSASSTATPTATATVTATTAAATSSAATGGGTGSGVSVAVVVAVSVGSVVGTALVAGLAFFLIRRRRRRNNEESHPMLPPEHGSPSHALLPPHGEAGHGSVGWVEDAKWRPTVDPGSGRSPGFGWESPNDFSYPKPPPPLTPTPPLQPHTRFPSQHASPYVFELAGSDRQPSEMPGSATMEMEGSPVPRQGEWRYHGAPPDAVDTSYPPQVARRTSR</sequence>
<reference evidence="8" key="1">
    <citation type="submission" date="2023-06" db="EMBL/GenBank/DDBJ databases">
        <title>Genome-scale phylogeny and comparative genomics of the fungal order Sordariales.</title>
        <authorList>
            <consortium name="Lawrence Berkeley National Laboratory"/>
            <person name="Hensen N."/>
            <person name="Bonometti L."/>
            <person name="Westerberg I."/>
            <person name="Brannstrom I.O."/>
            <person name="Guillou S."/>
            <person name="Cros-Aarteil S."/>
            <person name="Calhoun S."/>
            <person name="Haridas S."/>
            <person name="Kuo A."/>
            <person name="Mondo S."/>
            <person name="Pangilinan J."/>
            <person name="Riley R."/>
            <person name="Labutti K."/>
            <person name="Andreopoulos B."/>
            <person name="Lipzen A."/>
            <person name="Chen C."/>
            <person name="Yanf M."/>
            <person name="Daum C."/>
            <person name="Ng V."/>
            <person name="Clum A."/>
            <person name="Steindorff A."/>
            <person name="Ohm R."/>
            <person name="Martin F."/>
            <person name="Silar P."/>
            <person name="Natvig D."/>
            <person name="Lalanne C."/>
            <person name="Gautier V."/>
            <person name="Ament-Velasquez S.L."/>
            <person name="Kruys A."/>
            <person name="Hutchinson M.I."/>
            <person name="Powell A.J."/>
            <person name="Barry K."/>
            <person name="Miller A.N."/>
            <person name="Grigoriev I.V."/>
            <person name="Debuchy R."/>
            <person name="Gladieux P."/>
            <person name="Thoren M.H."/>
            <person name="Johannesson H."/>
        </authorList>
    </citation>
    <scope>NUCLEOTIDE SEQUENCE</scope>
    <source>
        <strain evidence="8">PSN4</strain>
    </source>
</reference>
<feature type="compositionally biased region" description="Pro residues" evidence="5">
    <location>
        <begin position="253"/>
        <end position="266"/>
    </location>
</feature>
<keyword evidence="2 6" id="KW-0812">Transmembrane</keyword>
<feature type="chain" id="PRO_5042608961" description="Extracellular membrane protein CFEM domain-containing protein" evidence="7">
    <location>
        <begin position="23"/>
        <end position="336"/>
    </location>
</feature>
<evidence type="ECO:0000256" key="1">
    <source>
        <dbReference type="ARBA" id="ARBA00004167"/>
    </source>
</evidence>
<dbReference type="Proteomes" id="UP001239445">
    <property type="component" value="Unassembled WGS sequence"/>
</dbReference>
<evidence type="ECO:0000256" key="4">
    <source>
        <dbReference type="ARBA" id="ARBA00023136"/>
    </source>
</evidence>
<comment type="subcellular location">
    <subcellularLocation>
        <location evidence="1">Membrane</location>
        <topology evidence="1">Single-pass membrane protein</topology>
    </subcellularLocation>
</comment>
<name>A0AAJ0BDG8_9PEZI</name>
<evidence type="ECO:0000256" key="5">
    <source>
        <dbReference type="SAM" id="MobiDB-lite"/>
    </source>
</evidence>
<evidence type="ECO:0000256" key="6">
    <source>
        <dbReference type="SAM" id="Phobius"/>
    </source>
</evidence>
<gene>
    <name evidence="8" type="ORF">QBC47DRAFT_198111</name>
</gene>
<organism evidence="8 9">
    <name type="scientific">Echria macrotheca</name>
    <dbReference type="NCBI Taxonomy" id="438768"/>
    <lineage>
        <taxon>Eukaryota</taxon>
        <taxon>Fungi</taxon>
        <taxon>Dikarya</taxon>
        <taxon>Ascomycota</taxon>
        <taxon>Pezizomycotina</taxon>
        <taxon>Sordariomycetes</taxon>
        <taxon>Sordariomycetidae</taxon>
        <taxon>Sordariales</taxon>
        <taxon>Schizotheciaceae</taxon>
        <taxon>Echria</taxon>
    </lineage>
</organism>
<keyword evidence="9" id="KW-1185">Reference proteome</keyword>
<protein>
    <recommendedName>
        <fullName evidence="10">Extracellular membrane protein CFEM domain-containing protein</fullName>
    </recommendedName>
</protein>
<dbReference type="GO" id="GO:0016020">
    <property type="term" value="C:membrane"/>
    <property type="evidence" value="ECO:0007669"/>
    <property type="project" value="UniProtKB-SubCell"/>
</dbReference>
<evidence type="ECO:0008006" key="10">
    <source>
        <dbReference type="Google" id="ProtNLM"/>
    </source>
</evidence>
<dbReference type="PANTHER" id="PTHR15549">
    <property type="entry name" value="PAIRED IMMUNOGLOBULIN-LIKE TYPE 2 RECEPTOR"/>
    <property type="match status" value="1"/>
</dbReference>
<feature type="signal peptide" evidence="7">
    <location>
        <begin position="1"/>
        <end position="22"/>
    </location>
</feature>
<evidence type="ECO:0000256" key="7">
    <source>
        <dbReference type="SAM" id="SignalP"/>
    </source>
</evidence>
<feature type="transmembrane region" description="Helical" evidence="6">
    <location>
        <begin position="157"/>
        <end position="182"/>
    </location>
</feature>
<evidence type="ECO:0000313" key="9">
    <source>
        <dbReference type="Proteomes" id="UP001239445"/>
    </source>
</evidence>
<evidence type="ECO:0000256" key="3">
    <source>
        <dbReference type="ARBA" id="ARBA00022989"/>
    </source>
</evidence>
<dbReference type="GO" id="GO:0071944">
    <property type="term" value="C:cell periphery"/>
    <property type="evidence" value="ECO:0007669"/>
    <property type="project" value="UniProtKB-ARBA"/>
</dbReference>
<dbReference type="EMBL" id="MU839833">
    <property type="protein sequence ID" value="KAK1755845.1"/>
    <property type="molecule type" value="Genomic_DNA"/>
</dbReference>
<keyword evidence="7" id="KW-0732">Signal</keyword>
<feature type="region of interest" description="Disordered" evidence="5">
    <location>
        <begin position="191"/>
        <end position="336"/>
    </location>
</feature>